<feature type="coiled-coil region" evidence="1">
    <location>
        <begin position="495"/>
        <end position="553"/>
    </location>
</feature>
<gene>
    <name evidence="6" type="ORF">DBV05_g10353</name>
</gene>
<evidence type="ECO:0000313" key="7">
    <source>
        <dbReference type="Proteomes" id="UP000325902"/>
    </source>
</evidence>
<dbReference type="Pfam" id="PF22974">
    <property type="entry name" value="DUF7029"/>
    <property type="match status" value="1"/>
</dbReference>
<feature type="compositionally biased region" description="Low complexity" evidence="2">
    <location>
        <begin position="69"/>
        <end position="83"/>
    </location>
</feature>
<evidence type="ECO:0000259" key="5">
    <source>
        <dbReference type="Pfam" id="PF23865"/>
    </source>
</evidence>
<comment type="caution">
    <text evidence="6">The sequence shown here is derived from an EMBL/GenBank/DDBJ whole genome shotgun (WGS) entry which is preliminary data.</text>
</comment>
<keyword evidence="3" id="KW-0732">Signal</keyword>
<protein>
    <submittedName>
        <fullName evidence="6">Uncharacterized protein</fullName>
    </submittedName>
</protein>
<reference evidence="6 7" key="1">
    <citation type="journal article" date="2019" name="Sci. Rep.">
        <title>A multi-omics analysis of the grapevine pathogen Lasiodiplodia theobromae reveals that temperature affects the expression of virulence- and pathogenicity-related genes.</title>
        <authorList>
            <person name="Felix C."/>
            <person name="Meneses R."/>
            <person name="Goncalves M.F.M."/>
            <person name="Tilleman L."/>
            <person name="Duarte A.S."/>
            <person name="Jorrin-Novo J.V."/>
            <person name="Van de Peer Y."/>
            <person name="Deforce D."/>
            <person name="Van Nieuwerburgh F."/>
            <person name="Esteves A.C."/>
            <person name="Alves A."/>
        </authorList>
    </citation>
    <scope>NUCLEOTIDE SEQUENCE [LARGE SCALE GENOMIC DNA]</scope>
    <source>
        <strain evidence="6 7">LA-SOL3</strain>
    </source>
</reference>
<keyword evidence="7" id="KW-1185">Reference proteome</keyword>
<evidence type="ECO:0000256" key="1">
    <source>
        <dbReference type="SAM" id="Coils"/>
    </source>
</evidence>
<proteinExistence type="predicted"/>
<feature type="compositionally biased region" description="Low complexity" evidence="2">
    <location>
        <begin position="110"/>
        <end position="120"/>
    </location>
</feature>
<evidence type="ECO:0000313" key="6">
    <source>
        <dbReference type="EMBL" id="KAB2570976.1"/>
    </source>
</evidence>
<organism evidence="6 7">
    <name type="scientific">Lasiodiplodia theobromae</name>
    <dbReference type="NCBI Taxonomy" id="45133"/>
    <lineage>
        <taxon>Eukaryota</taxon>
        <taxon>Fungi</taxon>
        <taxon>Dikarya</taxon>
        <taxon>Ascomycota</taxon>
        <taxon>Pezizomycotina</taxon>
        <taxon>Dothideomycetes</taxon>
        <taxon>Dothideomycetes incertae sedis</taxon>
        <taxon>Botryosphaeriales</taxon>
        <taxon>Botryosphaeriaceae</taxon>
        <taxon>Lasiodiplodia</taxon>
    </lineage>
</organism>
<dbReference type="Pfam" id="PF23865">
    <property type="entry name" value="DUF7223"/>
    <property type="match status" value="1"/>
</dbReference>
<feature type="domain" description="DUF7029" evidence="4">
    <location>
        <begin position="193"/>
        <end position="290"/>
    </location>
</feature>
<feature type="region of interest" description="Disordered" evidence="2">
    <location>
        <begin position="359"/>
        <end position="492"/>
    </location>
</feature>
<feature type="compositionally biased region" description="Polar residues" evidence="2">
    <location>
        <begin position="298"/>
        <end position="311"/>
    </location>
</feature>
<dbReference type="InterPro" id="IPR054293">
    <property type="entry name" value="DUF7029"/>
</dbReference>
<feature type="signal peptide" evidence="3">
    <location>
        <begin position="1"/>
        <end position="16"/>
    </location>
</feature>
<feature type="region of interest" description="Disordered" evidence="2">
    <location>
        <begin position="298"/>
        <end position="337"/>
    </location>
</feature>
<feature type="region of interest" description="Disordered" evidence="2">
    <location>
        <begin position="46"/>
        <end position="83"/>
    </location>
</feature>
<evidence type="ECO:0000256" key="3">
    <source>
        <dbReference type="SAM" id="SignalP"/>
    </source>
</evidence>
<name>A0A5N5D046_9PEZI</name>
<dbReference type="InterPro" id="IPR055647">
    <property type="entry name" value="DUF7223"/>
</dbReference>
<feature type="compositionally biased region" description="Pro residues" evidence="2">
    <location>
        <begin position="432"/>
        <end position="442"/>
    </location>
</feature>
<dbReference type="AlphaFoldDB" id="A0A5N5D046"/>
<feature type="compositionally biased region" description="Polar residues" evidence="2">
    <location>
        <begin position="132"/>
        <end position="141"/>
    </location>
</feature>
<feature type="domain" description="DUF7223" evidence="5">
    <location>
        <begin position="713"/>
        <end position="887"/>
    </location>
</feature>
<accession>A0A5N5D046</accession>
<evidence type="ECO:0000256" key="2">
    <source>
        <dbReference type="SAM" id="MobiDB-lite"/>
    </source>
</evidence>
<feature type="chain" id="PRO_5024992430" evidence="3">
    <location>
        <begin position="17"/>
        <end position="1186"/>
    </location>
</feature>
<dbReference type="OrthoDB" id="160645at2759"/>
<dbReference type="Proteomes" id="UP000325902">
    <property type="component" value="Unassembled WGS sequence"/>
</dbReference>
<feature type="region of interest" description="Disordered" evidence="2">
    <location>
        <begin position="100"/>
        <end position="167"/>
    </location>
</feature>
<dbReference type="EMBL" id="VCHE01000115">
    <property type="protein sequence ID" value="KAB2570976.1"/>
    <property type="molecule type" value="Genomic_DNA"/>
</dbReference>
<feature type="compositionally biased region" description="Acidic residues" evidence="2">
    <location>
        <begin position="319"/>
        <end position="337"/>
    </location>
</feature>
<sequence>MHRPLLMASLAGSVLGFALPELEVDDAPLDSTVHSTIEVTNVITKSVPYDDGDGTPATTLPAPHDDDAGTPATTLTATSTTVTTATTTATQTAYVTATLPAADDGDEGSPEGSSTPEEPSQAPGTAPAPASDDQTSTSTLDASGWPTLLPAVPGNQPSEGLDSLTPTNSSKLTFTLDGNSDLSTKHLVAEMTANHTTPAVVLEHSAQIVDVSCAPQGLKVDLSTEEAVDFARSAWDENFVAITSSANCGGTPASGQHSYWNVTAVTYPDATLTALLDAVEIDVADFFDHVDLVWGANVPQSTTPGAPSPSQTDTGTSLTDDDDDDDDDSDDEGGALDFDEDFADALHDFAPGLSTYAEEDYEDEDSPANGTAGDPDYDIWNSGIIDTEGAQPSDEPIEKRQDYPLPAPARKPYDPPEPKPAQKAKNAQDYPIPAPAKKPYGPPEEQKKQKSQNPDDYPLPEPANKPYGPPRRPKEQVAQDAVVAKEGAKGTQKAYSIAQKNLQKARKAAEEARANYYHRRFDSRRNPTDWGMAQKLRTAKANLTTANKAAKQASDIARSEAVAERAAKREAARLLSIQEAQDGKGGGSKNRVGKANPMAVAERVAQSTISNLKEDPQLRQNAKETARGLRGYIRSAYKKLVKIVRQASETLSNIKPDFDIQVDYSLASTIKAQQGFGLAPFPKVDDDSPWGSQVLLYENKTEFEKGNTTTLFKLYCVDCGFTATFYVEGHISFSLSQLEMTKGSITVEGSDLAAKLILGLDAFAEATPWSWQRNIAEVAIPPGFSIPKVITLGPAVRWDFRASLKLEAEGNVLAGGEATFSDFKATIDLADRRNEPVSSFEGFVPTWTPRLEAFGSIRAGVRLGFPVSIGVTLHLPLIQKDVGLVITSEPHLQAVASYGDTKNCTRGIDYKLNAGNDIYVDVLKYKTINIRQDEAPPMASGCVPIPSSIANYMPKGLIEQFADPEDKPGRPQLNSSSVYATARKAVKDAKAAGGDFYFDTVTAGGGEWYLFAGATGGVELVAAPEGANANKPAYAQQAFAHLHDVVVADAQDRLLHYDRDAVDKWDVSPLSFVDEKDIRRGDRAIALLPILVAGETRDEDDWVFEPEDTEGNAFGTISCAVTINDPSSSSPEEMTVNKVFIAQNVDKAIETLESGDAASRQLANGEVQACEGIAIDGVETNHGYGI</sequence>
<keyword evidence="1" id="KW-0175">Coiled coil</keyword>
<feature type="compositionally biased region" description="Pro residues" evidence="2">
    <location>
        <begin position="457"/>
        <end position="470"/>
    </location>
</feature>
<evidence type="ECO:0000259" key="4">
    <source>
        <dbReference type="Pfam" id="PF22974"/>
    </source>
</evidence>